<dbReference type="PROSITE" id="PS00678">
    <property type="entry name" value="WD_REPEATS_1"/>
    <property type="match status" value="8"/>
</dbReference>
<organism evidence="5 6">
    <name type="scientific">Mycena pura</name>
    <dbReference type="NCBI Taxonomy" id="153505"/>
    <lineage>
        <taxon>Eukaryota</taxon>
        <taxon>Fungi</taxon>
        <taxon>Dikarya</taxon>
        <taxon>Basidiomycota</taxon>
        <taxon>Agaricomycotina</taxon>
        <taxon>Agaricomycetes</taxon>
        <taxon>Agaricomycetidae</taxon>
        <taxon>Agaricales</taxon>
        <taxon>Marasmiineae</taxon>
        <taxon>Mycenaceae</taxon>
        <taxon>Mycena</taxon>
    </lineage>
</organism>
<dbReference type="InterPro" id="IPR019775">
    <property type="entry name" value="WD40_repeat_CS"/>
</dbReference>
<feature type="repeat" description="WD" evidence="3">
    <location>
        <begin position="953"/>
        <end position="994"/>
    </location>
</feature>
<feature type="repeat" description="WD" evidence="3">
    <location>
        <begin position="996"/>
        <end position="1028"/>
    </location>
</feature>
<dbReference type="SUPFAM" id="SSF50978">
    <property type="entry name" value="WD40 repeat-like"/>
    <property type="match status" value="2"/>
</dbReference>
<feature type="repeat" description="WD" evidence="3">
    <location>
        <begin position="609"/>
        <end position="650"/>
    </location>
</feature>
<dbReference type="PANTHER" id="PTHR22847:SF637">
    <property type="entry name" value="WD REPEAT DOMAIN 5B"/>
    <property type="match status" value="1"/>
</dbReference>
<dbReference type="PROSITE" id="PS50082">
    <property type="entry name" value="WD_REPEATS_2"/>
    <property type="match status" value="11"/>
</dbReference>
<dbReference type="InterPro" id="IPR020472">
    <property type="entry name" value="WD40_PAC1"/>
</dbReference>
<dbReference type="InterPro" id="IPR056884">
    <property type="entry name" value="NPHP3-like_N"/>
</dbReference>
<dbReference type="InterPro" id="IPR001680">
    <property type="entry name" value="WD40_rpt"/>
</dbReference>
<feature type="repeat" description="WD" evidence="3">
    <location>
        <begin position="695"/>
        <end position="736"/>
    </location>
</feature>
<feature type="non-terminal residue" evidence="5">
    <location>
        <position position="1028"/>
    </location>
</feature>
<dbReference type="Gene3D" id="3.40.50.300">
    <property type="entry name" value="P-loop containing nucleotide triphosphate hydrolases"/>
    <property type="match status" value="1"/>
</dbReference>
<dbReference type="EMBL" id="JARJCW010000033">
    <property type="protein sequence ID" value="KAJ7208649.1"/>
    <property type="molecule type" value="Genomic_DNA"/>
</dbReference>
<dbReference type="InterPro" id="IPR007111">
    <property type="entry name" value="NACHT_NTPase"/>
</dbReference>
<keyword evidence="1 3" id="KW-0853">WD repeat</keyword>
<dbReference type="InterPro" id="IPR015943">
    <property type="entry name" value="WD40/YVTN_repeat-like_dom_sf"/>
</dbReference>
<dbReference type="InterPro" id="IPR036322">
    <property type="entry name" value="WD40_repeat_dom_sf"/>
</dbReference>
<evidence type="ECO:0000259" key="4">
    <source>
        <dbReference type="PROSITE" id="PS50837"/>
    </source>
</evidence>
<evidence type="ECO:0000256" key="2">
    <source>
        <dbReference type="ARBA" id="ARBA00022737"/>
    </source>
</evidence>
<proteinExistence type="predicted"/>
<dbReference type="AlphaFoldDB" id="A0AAD6VJE8"/>
<dbReference type="PROSITE" id="PS50294">
    <property type="entry name" value="WD_REPEATS_REGION"/>
    <property type="match status" value="11"/>
</dbReference>
<dbReference type="Proteomes" id="UP001219525">
    <property type="component" value="Unassembled WGS sequence"/>
</dbReference>
<feature type="domain" description="NACHT" evidence="4">
    <location>
        <begin position="56"/>
        <end position="198"/>
    </location>
</feature>
<comment type="caution">
    <text evidence="5">The sequence shown here is derived from an EMBL/GenBank/DDBJ whole genome shotgun (WGS) entry which is preliminary data.</text>
</comment>
<reference evidence="5" key="1">
    <citation type="submission" date="2023-03" db="EMBL/GenBank/DDBJ databases">
        <title>Massive genome expansion in bonnet fungi (Mycena s.s.) driven by repeated elements and novel gene families across ecological guilds.</title>
        <authorList>
            <consortium name="Lawrence Berkeley National Laboratory"/>
            <person name="Harder C.B."/>
            <person name="Miyauchi S."/>
            <person name="Viragh M."/>
            <person name="Kuo A."/>
            <person name="Thoen E."/>
            <person name="Andreopoulos B."/>
            <person name="Lu D."/>
            <person name="Skrede I."/>
            <person name="Drula E."/>
            <person name="Henrissat B."/>
            <person name="Morin E."/>
            <person name="Kohler A."/>
            <person name="Barry K."/>
            <person name="LaButti K."/>
            <person name="Morin E."/>
            <person name="Salamov A."/>
            <person name="Lipzen A."/>
            <person name="Mereny Z."/>
            <person name="Hegedus B."/>
            <person name="Baldrian P."/>
            <person name="Stursova M."/>
            <person name="Weitz H."/>
            <person name="Taylor A."/>
            <person name="Grigoriev I.V."/>
            <person name="Nagy L.G."/>
            <person name="Martin F."/>
            <person name="Kauserud H."/>
        </authorList>
    </citation>
    <scope>NUCLEOTIDE SEQUENCE</scope>
    <source>
        <strain evidence="5">9144</strain>
    </source>
</reference>
<keyword evidence="6" id="KW-1185">Reference proteome</keyword>
<dbReference type="PANTHER" id="PTHR22847">
    <property type="entry name" value="WD40 REPEAT PROTEIN"/>
    <property type="match status" value="1"/>
</dbReference>
<feature type="repeat" description="WD" evidence="3">
    <location>
        <begin position="910"/>
        <end position="951"/>
    </location>
</feature>
<feature type="repeat" description="WD" evidence="3">
    <location>
        <begin position="566"/>
        <end position="607"/>
    </location>
</feature>
<name>A0AAD6VJE8_9AGAR</name>
<evidence type="ECO:0000313" key="5">
    <source>
        <dbReference type="EMBL" id="KAJ7208649.1"/>
    </source>
</evidence>
<dbReference type="InterPro" id="IPR027417">
    <property type="entry name" value="P-loop_NTPase"/>
</dbReference>
<evidence type="ECO:0000313" key="6">
    <source>
        <dbReference type="Proteomes" id="UP001219525"/>
    </source>
</evidence>
<evidence type="ECO:0000256" key="3">
    <source>
        <dbReference type="PROSITE-ProRule" id="PRU00221"/>
    </source>
</evidence>
<dbReference type="CDD" id="cd00200">
    <property type="entry name" value="WD40"/>
    <property type="match status" value="2"/>
</dbReference>
<feature type="repeat" description="WD" evidence="3">
    <location>
        <begin position="738"/>
        <end position="779"/>
    </location>
</feature>
<dbReference type="Pfam" id="PF23414">
    <property type="entry name" value="Beta-prop_EML_2"/>
    <property type="match status" value="1"/>
</dbReference>
<protein>
    <submittedName>
        <fullName evidence="5">WD40-repeat-containing domain protein</fullName>
    </submittedName>
</protein>
<dbReference type="Gene3D" id="2.130.10.10">
    <property type="entry name" value="YVTN repeat-like/Quinoprotein amine dehydrogenase"/>
    <property type="match status" value="6"/>
</dbReference>
<dbReference type="Pfam" id="PF24883">
    <property type="entry name" value="NPHP3_N"/>
    <property type="match status" value="1"/>
</dbReference>
<keyword evidence="2" id="KW-0677">Repeat</keyword>
<dbReference type="SMART" id="SM00320">
    <property type="entry name" value="WD40"/>
    <property type="match status" value="11"/>
</dbReference>
<dbReference type="GO" id="GO:1990234">
    <property type="term" value="C:transferase complex"/>
    <property type="evidence" value="ECO:0007669"/>
    <property type="project" value="UniProtKB-ARBA"/>
</dbReference>
<dbReference type="PROSITE" id="PS50837">
    <property type="entry name" value="NACHT"/>
    <property type="match status" value="1"/>
</dbReference>
<dbReference type="GO" id="GO:0005634">
    <property type="term" value="C:nucleus"/>
    <property type="evidence" value="ECO:0007669"/>
    <property type="project" value="TreeGrafter"/>
</dbReference>
<evidence type="ECO:0000256" key="1">
    <source>
        <dbReference type="ARBA" id="ARBA00022574"/>
    </source>
</evidence>
<feature type="repeat" description="WD" evidence="3">
    <location>
        <begin position="652"/>
        <end position="693"/>
    </location>
</feature>
<gene>
    <name evidence="5" type="ORF">GGX14DRAFT_633550</name>
</gene>
<dbReference type="InterPro" id="IPR055442">
    <property type="entry name" value="Beta-prop_EML-like_2nd"/>
</dbReference>
<dbReference type="Pfam" id="PF00400">
    <property type="entry name" value="WD40"/>
    <property type="match status" value="7"/>
</dbReference>
<feature type="repeat" description="WD" evidence="3">
    <location>
        <begin position="824"/>
        <end position="865"/>
    </location>
</feature>
<dbReference type="PRINTS" id="PR00320">
    <property type="entry name" value="GPROTEINBRPT"/>
</dbReference>
<accession>A0AAD6VJE8</accession>
<feature type="repeat" description="WD" evidence="3">
    <location>
        <begin position="781"/>
        <end position="822"/>
    </location>
</feature>
<feature type="repeat" description="WD" evidence="3">
    <location>
        <begin position="867"/>
        <end position="908"/>
    </location>
</feature>
<sequence>MQTLLHADSLKQSELLKTLSPVDLDASQRSPCLEQTREDILEKIISWLTVPPTNSNILWFSGVAGSGKSTIAASIAKHFRELDSLGAFVFFSRNKENSPRAVLHGIANSLAMLNLEFKATLCHTLEQNFSIVNADINTQFQKLLLDPLNAILANCNIIVILDALDECSDDEWRRTLVSLIANDFSRLPRNIRFFITSRRNRDISAPFGSKSHITELSLDISDDQTKADILLYLDHRFKGIRAEQNIQNDRWPESHTMESLAKYAGGLFIWAATACSLIRDAYDPDDMLMNLLAKDSDVANNLDGLYTVALGTSGKWNDGHFVRKAPAVLAVVILARVPLTDKSMDLLLGYQDGESAKILSQLGCVIQWAPNQPTRSLHASFADYLTDPKHIGTQPWFVDSALGHRYLALGCLEVLRKQLKFNICGLESSYVLNSELEDLNTRIQQFISPELSYASQFWTTHLDNVEVAEDTDPLLVAVNNCFPGHFLYWLEVLSLLGHVNIAHANLDIPVRMLHGKNVNLGSFFLSAQDFLDRFGPVIAQSVPHIYLSATVCIWVAITGEAVSPPLKGHSDTINSVVFSPDGKHIASGSYDCTVHIWDVMTHKSVGGPLCGHTSSVQSVTFSPDGRHIVSGSGDKTVRIWDAATGEAVGTPLKGHTGGIYSVVFSPDMKHIVSGSLDRTIRIWDIASGQTVAAPLEGHTNWVRSVAFSPDGMYIISGSDDHTVRIWDAITHEAVGTPLKGHTKWVRSVAFSPNGKYVVSGSDDRTIRIWDAMSGEVVVTSLKEQSIRVNSVVFSPDGKQIASGSDDDTVCIWDVVTGKTVCAPLKGHTSSVLSVVFSPDGKYIASGSKDKTVCIWDAITGEAVDPPLKGHSGTIHSVVFSPDGKHIASGSSDGTVHVWDMTTHKSVGAPLKGHTSSIQSVIFSPDGRHIASGSRDKTVRIWDAATGEAAGTPLRGHTSSIRCVAFSPDGKHIVSGSTDRTIRIWDMASGQAVGAPLQGHTEWVRSVAFSPDGMYITSGSEDHTVRIWD</sequence>
<dbReference type="SUPFAM" id="SSF52540">
    <property type="entry name" value="P-loop containing nucleoside triphosphate hydrolases"/>
    <property type="match status" value="1"/>
</dbReference>